<dbReference type="AlphaFoldDB" id="A0A433SBK4"/>
<keyword evidence="1" id="KW-0534">Nitrate assimilation</keyword>
<dbReference type="SUPFAM" id="SSF89155">
    <property type="entry name" value="TorD-like"/>
    <property type="match status" value="1"/>
</dbReference>
<protein>
    <submittedName>
        <fullName evidence="2">Putative nitrate reductase molybdenum cofactor assembly chaperone NarW</fullName>
    </submittedName>
</protein>
<dbReference type="GO" id="GO:0051131">
    <property type="term" value="P:chaperone-mediated protein complex assembly"/>
    <property type="evidence" value="ECO:0007669"/>
    <property type="project" value="InterPro"/>
</dbReference>
<dbReference type="PANTHER" id="PTHR43680:SF2">
    <property type="entry name" value="NITRATE REDUCTASE MOLYBDENUM COFACTOR ASSEMBLY CHAPERONE NARJ"/>
    <property type="match status" value="1"/>
</dbReference>
<comment type="caution">
    <text evidence="2">The sequence shown here is derived from an EMBL/GenBank/DDBJ whole genome shotgun (WGS) entry which is preliminary data.</text>
</comment>
<dbReference type="InterPro" id="IPR036411">
    <property type="entry name" value="TorD-like_sf"/>
</dbReference>
<name>A0A433SBK4_9BURK</name>
<dbReference type="RefSeq" id="WP_126980375.1">
    <property type="nucleotide sequence ID" value="NZ_PQSP01000006.1"/>
</dbReference>
<evidence type="ECO:0000313" key="2">
    <source>
        <dbReference type="EMBL" id="RUS66110.1"/>
    </source>
</evidence>
<dbReference type="InterPro" id="IPR003765">
    <property type="entry name" value="NO3_reductase_chaperone_NarJ"/>
</dbReference>
<keyword evidence="3" id="KW-1185">Reference proteome</keyword>
<dbReference type="OrthoDB" id="8478585at2"/>
<accession>A0A433SBK4</accession>
<proteinExistence type="predicted"/>
<dbReference type="NCBIfam" id="TIGR00684">
    <property type="entry name" value="narJ"/>
    <property type="match status" value="1"/>
</dbReference>
<dbReference type="GO" id="GO:0016530">
    <property type="term" value="F:metallochaperone activity"/>
    <property type="evidence" value="ECO:0007669"/>
    <property type="project" value="TreeGrafter"/>
</dbReference>
<reference evidence="2 3" key="1">
    <citation type="submission" date="2018-01" db="EMBL/GenBank/DDBJ databases">
        <title>Saezia sanguinis gen. nov., sp. nov., in the order Burkholderiales isolated from human blood.</title>
        <authorList>
            <person name="Medina-Pascual M.J."/>
            <person name="Valdezate S."/>
            <person name="Monzon S."/>
            <person name="Cuesta I."/>
            <person name="Carrasco G."/>
            <person name="Villalon P."/>
            <person name="Saez-Nieto J.A."/>
        </authorList>
    </citation>
    <scope>NUCLEOTIDE SEQUENCE [LARGE SCALE GENOMIC DNA]</scope>
    <source>
        <strain evidence="2 3">CNM695-12</strain>
    </source>
</reference>
<dbReference type="PANTHER" id="PTHR43680">
    <property type="entry name" value="NITRATE REDUCTASE MOLYBDENUM COFACTOR ASSEMBLY CHAPERONE"/>
    <property type="match status" value="1"/>
</dbReference>
<dbReference type="GO" id="GO:0042128">
    <property type="term" value="P:nitrate assimilation"/>
    <property type="evidence" value="ECO:0007669"/>
    <property type="project" value="UniProtKB-KW"/>
</dbReference>
<gene>
    <name evidence="2" type="primary">narW</name>
    <name evidence="2" type="ORF">CUZ56_02188</name>
</gene>
<dbReference type="InterPro" id="IPR020945">
    <property type="entry name" value="DMSO/NO3_reduct_chaperone"/>
</dbReference>
<dbReference type="EMBL" id="PQSP01000006">
    <property type="protein sequence ID" value="RUS66110.1"/>
    <property type="molecule type" value="Genomic_DNA"/>
</dbReference>
<evidence type="ECO:0000313" key="3">
    <source>
        <dbReference type="Proteomes" id="UP000286947"/>
    </source>
</evidence>
<organism evidence="2 3">
    <name type="scientific">Saezia sanguinis</name>
    <dbReference type="NCBI Taxonomy" id="1965230"/>
    <lineage>
        <taxon>Bacteria</taxon>
        <taxon>Pseudomonadati</taxon>
        <taxon>Pseudomonadota</taxon>
        <taxon>Betaproteobacteria</taxon>
        <taxon>Burkholderiales</taxon>
        <taxon>Saeziaceae</taxon>
        <taxon>Saezia</taxon>
    </lineage>
</organism>
<sequence length="221" mass="24454">MNETTGIYKILSVLLSYPQQDLLDGIEDIRNELKKLSLGNTSLNVLLHHLQRTDLIELQEGYVLTFDRTPSHSLHLFEHLHGEDRSRGQAMVDLLQEYQQGGFEPAGNELPDYLPLFLEFLSMCSLDKARELLGDAIHVVAHIGHKLAQAQSPYAGIFTLLQDLCPVQAQPLRVTPVRDMDEALEKFGPSTEGMEPLLGSASTVQPVHFYAKAPAGAGLKG</sequence>
<dbReference type="Proteomes" id="UP000286947">
    <property type="component" value="Unassembled WGS sequence"/>
</dbReference>
<evidence type="ECO:0000256" key="1">
    <source>
        <dbReference type="ARBA" id="ARBA00023063"/>
    </source>
</evidence>
<dbReference type="Gene3D" id="1.10.3480.10">
    <property type="entry name" value="TorD-like"/>
    <property type="match status" value="1"/>
</dbReference>
<dbReference type="Pfam" id="PF02613">
    <property type="entry name" value="Nitrate_red_del"/>
    <property type="match status" value="1"/>
</dbReference>
<dbReference type="GO" id="GO:0051082">
    <property type="term" value="F:unfolded protein binding"/>
    <property type="evidence" value="ECO:0007669"/>
    <property type="project" value="InterPro"/>
</dbReference>